<name>A0AAV1HP89_9CHLO</name>
<keyword evidence="4" id="KW-1185">Reference proteome</keyword>
<dbReference type="Pfam" id="PF03407">
    <property type="entry name" value="Nucleotid_trans"/>
    <property type="match status" value="1"/>
</dbReference>
<feature type="domain" description="Nucleotide-diphospho-sugar transferase" evidence="2">
    <location>
        <begin position="75"/>
        <end position="283"/>
    </location>
</feature>
<proteinExistence type="predicted"/>
<accession>A0AAV1HP89</accession>
<reference evidence="3 4" key="1">
    <citation type="submission" date="2023-10" db="EMBL/GenBank/DDBJ databases">
        <authorList>
            <person name="Maclean D."/>
            <person name="Macfadyen A."/>
        </authorList>
    </citation>
    <scope>NUCLEOTIDE SEQUENCE [LARGE SCALE GENOMIC DNA]</scope>
</reference>
<dbReference type="Proteomes" id="UP001314263">
    <property type="component" value="Unassembled WGS sequence"/>
</dbReference>
<gene>
    <name evidence="3" type="ORF">CVIRNUC_000089</name>
</gene>
<keyword evidence="1" id="KW-0732">Signal</keyword>
<protein>
    <recommendedName>
        <fullName evidence="2">Nucleotide-diphospho-sugar transferase domain-containing protein</fullName>
    </recommendedName>
</protein>
<sequence>MLAGTGDMAVVCALLTIGLLQTTMARHLMSEQPSSALADRLAALAKDKTVIVTQVSCGYLEFADNWITSVDALDISNWLAVAQDQAALDYLSARYPGHVLPVTDLMSTGAEGGLEAGIDLLEWGTTAFSEMACTRPLYLQAVLNLGYSVIYSDLDAAWLRDFQKLAPKRLDVVLVDDSEAEEERRSDNTGTGLMRFNPTEKAKALLRDWHQMCQDDESNAQPAWNKLFTPEKRDTLAFHIMTKEIYPHSVLLAQYNPSKQRALSPAWVHANFQVGKERKQEFLKQHSVWKLEAGREYPTCAPAPEAFSALAYPWQPFERLAAEAVLEDMGVAGGHAGADASVALPGMSNRHRS</sequence>
<dbReference type="InterPro" id="IPR052636">
    <property type="entry name" value="UDP-D-xylose:L-fucose_XylT"/>
</dbReference>
<comment type="caution">
    <text evidence="3">The sequence shown here is derived from an EMBL/GenBank/DDBJ whole genome shotgun (WGS) entry which is preliminary data.</text>
</comment>
<dbReference type="GO" id="GO:0005794">
    <property type="term" value="C:Golgi apparatus"/>
    <property type="evidence" value="ECO:0007669"/>
    <property type="project" value="TreeGrafter"/>
</dbReference>
<dbReference type="AlphaFoldDB" id="A0AAV1HP89"/>
<evidence type="ECO:0000259" key="2">
    <source>
        <dbReference type="Pfam" id="PF03407"/>
    </source>
</evidence>
<evidence type="ECO:0000313" key="3">
    <source>
        <dbReference type="EMBL" id="CAK0732131.1"/>
    </source>
</evidence>
<dbReference type="PANTHER" id="PTHR47032:SF1">
    <property type="entry name" value="UDP-D-XYLOSE:L-FUCOSE ALPHA-1,3-D-XYLOSYLTRANSFERASE-RELATED"/>
    <property type="match status" value="1"/>
</dbReference>
<feature type="chain" id="PRO_5043370721" description="Nucleotide-diphospho-sugar transferase domain-containing protein" evidence="1">
    <location>
        <begin position="26"/>
        <end position="353"/>
    </location>
</feature>
<dbReference type="InterPro" id="IPR005069">
    <property type="entry name" value="Nucl-diP-sugar_transferase"/>
</dbReference>
<evidence type="ECO:0000313" key="4">
    <source>
        <dbReference type="Proteomes" id="UP001314263"/>
    </source>
</evidence>
<dbReference type="PANTHER" id="PTHR47032">
    <property type="entry name" value="UDP-D-XYLOSE:L-FUCOSE ALPHA-1,3-D-XYLOSYLTRANSFERASE-RELATED"/>
    <property type="match status" value="1"/>
</dbReference>
<dbReference type="EMBL" id="CAUYUE010000001">
    <property type="protein sequence ID" value="CAK0732131.1"/>
    <property type="molecule type" value="Genomic_DNA"/>
</dbReference>
<evidence type="ECO:0000256" key="1">
    <source>
        <dbReference type="SAM" id="SignalP"/>
    </source>
</evidence>
<feature type="signal peptide" evidence="1">
    <location>
        <begin position="1"/>
        <end position="25"/>
    </location>
</feature>
<dbReference type="GO" id="GO:0016757">
    <property type="term" value="F:glycosyltransferase activity"/>
    <property type="evidence" value="ECO:0007669"/>
    <property type="project" value="TreeGrafter"/>
</dbReference>
<organism evidence="3 4">
    <name type="scientific">Coccomyxa viridis</name>
    <dbReference type="NCBI Taxonomy" id="1274662"/>
    <lineage>
        <taxon>Eukaryota</taxon>
        <taxon>Viridiplantae</taxon>
        <taxon>Chlorophyta</taxon>
        <taxon>core chlorophytes</taxon>
        <taxon>Trebouxiophyceae</taxon>
        <taxon>Trebouxiophyceae incertae sedis</taxon>
        <taxon>Coccomyxaceae</taxon>
        <taxon>Coccomyxa</taxon>
    </lineage>
</organism>